<dbReference type="Proteomes" id="UP001497535">
    <property type="component" value="Unassembled WGS sequence"/>
</dbReference>
<sequence length="88" mass="10448">MFFIFYIFVNNNNFFRNIFQNFLFIPPYTHPTILCFACFTGYTTTAVNNARLFPHIHNSPHRSLLAARLSVRRYRLLFFNGCCCCIHT</sequence>
<reference evidence="1" key="1">
    <citation type="submission" date="2023-11" db="EMBL/GenBank/DDBJ databases">
        <authorList>
            <person name="Poullet M."/>
        </authorList>
    </citation>
    <scope>NUCLEOTIDE SEQUENCE</scope>
    <source>
        <strain evidence="1">E1834</strain>
    </source>
</reference>
<comment type="caution">
    <text evidence="1">The sequence shown here is derived from an EMBL/GenBank/DDBJ whole genome shotgun (WGS) entry which is preliminary data.</text>
</comment>
<accession>A0ACB1AEJ2</accession>
<dbReference type="EMBL" id="CAVMJV010000080">
    <property type="protein sequence ID" value="CAK5089952.1"/>
    <property type="molecule type" value="Genomic_DNA"/>
</dbReference>
<name>A0ACB1AEJ2_MELEN</name>
<organism evidence="1 2">
    <name type="scientific">Meloidogyne enterolobii</name>
    <name type="common">Root-knot nematode worm</name>
    <name type="synonym">Meloidogyne mayaguensis</name>
    <dbReference type="NCBI Taxonomy" id="390850"/>
    <lineage>
        <taxon>Eukaryota</taxon>
        <taxon>Metazoa</taxon>
        <taxon>Ecdysozoa</taxon>
        <taxon>Nematoda</taxon>
        <taxon>Chromadorea</taxon>
        <taxon>Rhabditida</taxon>
        <taxon>Tylenchina</taxon>
        <taxon>Tylenchomorpha</taxon>
        <taxon>Tylenchoidea</taxon>
        <taxon>Meloidogynidae</taxon>
        <taxon>Meloidogyninae</taxon>
        <taxon>Meloidogyne</taxon>
    </lineage>
</organism>
<evidence type="ECO:0000313" key="2">
    <source>
        <dbReference type="Proteomes" id="UP001497535"/>
    </source>
</evidence>
<proteinExistence type="predicted"/>
<keyword evidence="2" id="KW-1185">Reference proteome</keyword>
<protein>
    <submittedName>
        <fullName evidence="1">Uncharacterized protein</fullName>
    </submittedName>
</protein>
<evidence type="ECO:0000313" key="1">
    <source>
        <dbReference type="EMBL" id="CAK5089952.1"/>
    </source>
</evidence>
<gene>
    <name evidence="1" type="ORF">MENTE1834_LOCUS37713</name>
</gene>